<name>A0ACB7Y9W7_9ERIC</name>
<evidence type="ECO:0000313" key="2">
    <source>
        <dbReference type="Proteomes" id="UP000828048"/>
    </source>
</evidence>
<reference evidence="1 2" key="1">
    <citation type="journal article" date="2021" name="Hortic Res">
        <title>High-quality reference genome and annotation aids understanding of berry development for evergreen blueberry (Vaccinium darrowii).</title>
        <authorList>
            <person name="Yu J."/>
            <person name="Hulse-Kemp A.M."/>
            <person name="Babiker E."/>
            <person name="Staton M."/>
        </authorList>
    </citation>
    <scope>NUCLEOTIDE SEQUENCE [LARGE SCALE GENOMIC DNA]</scope>
    <source>
        <strain evidence="2">cv. NJ 8807/NJ 8810</strain>
        <tissue evidence="1">Young leaf</tissue>
    </source>
</reference>
<keyword evidence="2" id="KW-1185">Reference proteome</keyword>
<accession>A0ACB7Y9W7</accession>
<evidence type="ECO:0000313" key="1">
    <source>
        <dbReference type="EMBL" id="KAH7850368.1"/>
    </source>
</evidence>
<dbReference type="EMBL" id="CM037157">
    <property type="protein sequence ID" value="KAH7850368.1"/>
    <property type="molecule type" value="Genomic_DNA"/>
</dbReference>
<protein>
    <submittedName>
        <fullName evidence="1">Uncharacterized protein</fullName>
    </submittedName>
</protein>
<dbReference type="Proteomes" id="UP000828048">
    <property type="component" value="Chromosome 7"/>
</dbReference>
<comment type="caution">
    <text evidence="1">The sequence shown here is derived from an EMBL/GenBank/DDBJ whole genome shotgun (WGS) entry which is preliminary data.</text>
</comment>
<gene>
    <name evidence="1" type="ORF">Vadar_031721</name>
</gene>
<organism evidence="1 2">
    <name type="scientific">Vaccinium darrowii</name>
    <dbReference type="NCBI Taxonomy" id="229202"/>
    <lineage>
        <taxon>Eukaryota</taxon>
        <taxon>Viridiplantae</taxon>
        <taxon>Streptophyta</taxon>
        <taxon>Embryophyta</taxon>
        <taxon>Tracheophyta</taxon>
        <taxon>Spermatophyta</taxon>
        <taxon>Magnoliopsida</taxon>
        <taxon>eudicotyledons</taxon>
        <taxon>Gunneridae</taxon>
        <taxon>Pentapetalae</taxon>
        <taxon>asterids</taxon>
        <taxon>Ericales</taxon>
        <taxon>Ericaceae</taxon>
        <taxon>Vaccinioideae</taxon>
        <taxon>Vaccinieae</taxon>
        <taxon>Vaccinium</taxon>
    </lineage>
</organism>
<proteinExistence type="predicted"/>
<sequence>MAALRGPQLLKDYLASDSHSCSSSGFRSFPRHQRRHSTETIRNLLEIDLNPTRSQIRSPAKLTRSRSRAASAVHRASEIFSNAVVKFLPALHKSRRGEFSREGGGIRKAASATVKVKDILRWRSSRDLVEEQQPPPPPLDFFSSSSPLRPATPTGSTSSSNTSGTSWCDSDFTAEELPSWYGNGEFLEGKRFSPEEGVGGDSDLTIDPTAELSCEETEQHSPVSVLNFPIQEDEQSFLPFHHCLENLESNTKPTNLKDQFYLDEGYVDCKEYYGEGDAIEEKARQMLNLNHITCADASVDRLLLDFFRDELATSRKQNDARFEREILRVAEDWVSGKYEESFKWEMEGKREAFVREMERGERWRKFDEEREDLAMEMEAWVLDYLVDELLVDLS</sequence>